<evidence type="ECO:0000256" key="5">
    <source>
        <dbReference type="ARBA" id="ARBA00017272"/>
    </source>
</evidence>
<keyword evidence="8" id="KW-0378">Hydrolase</keyword>
<evidence type="ECO:0000256" key="6">
    <source>
        <dbReference type="ARBA" id="ARBA00022723"/>
    </source>
</evidence>
<comment type="caution">
    <text evidence="13">The sequence shown here is derived from an EMBL/GenBank/DDBJ whole genome shotgun (WGS) entry which is preliminary data.</text>
</comment>
<dbReference type="SUPFAM" id="SSF55620">
    <property type="entry name" value="Tetrahydrobiopterin biosynthesis enzymes-like"/>
    <property type="match status" value="1"/>
</dbReference>
<dbReference type="InterPro" id="IPR020602">
    <property type="entry name" value="GTP_CycHdrlase_I_dom"/>
</dbReference>
<dbReference type="PANTHER" id="PTHR11109:SF11">
    <property type="entry name" value="GTP CYCLOHYDROLASE 1"/>
    <property type="match status" value="1"/>
</dbReference>
<dbReference type="Pfam" id="PF01227">
    <property type="entry name" value="GTP_cyclohydroI"/>
    <property type="match status" value="1"/>
</dbReference>
<evidence type="ECO:0000313" key="14">
    <source>
        <dbReference type="Proteomes" id="UP000269945"/>
    </source>
</evidence>
<evidence type="ECO:0000259" key="12">
    <source>
        <dbReference type="Pfam" id="PF01227"/>
    </source>
</evidence>
<evidence type="ECO:0000256" key="2">
    <source>
        <dbReference type="ARBA" id="ARBA00005080"/>
    </source>
</evidence>
<accession>A0A9X9LZT5</accession>
<evidence type="ECO:0000256" key="8">
    <source>
        <dbReference type="ARBA" id="ARBA00022801"/>
    </source>
</evidence>
<evidence type="ECO:0000256" key="7">
    <source>
        <dbReference type="ARBA" id="ARBA00022741"/>
    </source>
</evidence>
<dbReference type="GO" id="GO:0003934">
    <property type="term" value="F:GTP cyclohydrolase I activity"/>
    <property type="evidence" value="ECO:0007669"/>
    <property type="project" value="UniProtKB-EC"/>
</dbReference>
<dbReference type="Proteomes" id="UP000269945">
    <property type="component" value="Unassembled WGS sequence"/>
</dbReference>
<keyword evidence="10" id="KW-0342">GTP-binding</keyword>
<dbReference type="GO" id="GO:0005737">
    <property type="term" value="C:cytoplasm"/>
    <property type="evidence" value="ECO:0007669"/>
    <property type="project" value="TreeGrafter"/>
</dbReference>
<organism evidence="13 14">
    <name type="scientific">Gulo gulo</name>
    <name type="common">Wolverine</name>
    <name type="synonym">Gluton</name>
    <dbReference type="NCBI Taxonomy" id="48420"/>
    <lineage>
        <taxon>Eukaryota</taxon>
        <taxon>Metazoa</taxon>
        <taxon>Chordata</taxon>
        <taxon>Craniata</taxon>
        <taxon>Vertebrata</taxon>
        <taxon>Euteleostomi</taxon>
        <taxon>Mammalia</taxon>
        <taxon>Eutheria</taxon>
        <taxon>Laurasiatheria</taxon>
        <taxon>Carnivora</taxon>
        <taxon>Caniformia</taxon>
        <taxon>Musteloidea</taxon>
        <taxon>Mustelidae</taxon>
        <taxon>Guloninae</taxon>
        <taxon>Gulo</taxon>
    </lineage>
</organism>
<dbReference type="GO" id="GO:0046654">
    <property type="term" value="P:tetrahydrofolate biosynthetic process"/>
    <property type="evidence" value="ECO:0007669"/>
    <property type="project" value="InterPro"/>
</dbReference>
<dbReference type="GO" id="GO:0008270">
    <property type="term" value="F:zinc ion binding"/>
    <property type="evidence" value="ECO:0007669"/>
    <property type="project" value="TreeGrafter"/>
</dbReference>
<dbReference type="AlphaFoldDB" id="A0A9X9LZT5"/>
<feature type="domain" description="GTP cyclohydrolase I" evidence="12">
    <location>
        <begin position="1"/>
        <end position="42"/>
    </location>
</feature>
<evidence type="ECO:0000256" key="1">
    <source>
        <dbReference type="ARBA" id="ARBA00001052"/>
    </source>
</evidence>
<name>A0A9X9LZT5_GULGU</name>
<evidence type="ECO:0000256" key="9">
    <source>
        <dbReference type="ARBA" id="ARBA00022833"/>
    </source>
</evidence>
<comment type="similarity">
    <text evidence="3">Belongs to the GTP cyclohydrolase I family.</text>
</comment>
<dbReference type="GO" id="GO:0006729">
    <property type="term" value="P:tetrahydrobiopterin biosynthetic process"/>
    <property type="evidence" value="ECO:0007669"/>
    <property type="project" value="TreeGrafter"/>
</dbReference>
<evidence type="ECO:0000256" key="3">
    <source>
        <dbReference type="ARBA" id="ARBA00008085"/>
    </source>
</evidence>
<gene>
    <name evidence="13" type="ORF">BN2614_LOCUS3</name>
</gene>
<keyword evidence="9" id="KW-0862">Zinc</keyword>
<dbReference type="PANTHER" id="PTHR11109">
    <property type="entry name" value="GTP CYCLOHYDROLASE I"/>
    <property type="match status" value="1"/>
</dbReference>
<dbReference type="GO" id="GO:0005525">
    <property type="term" value="F:GTP binding"/>
    <property type="evidence" value="ECO:0007669"/>
    <property type="project" value="UniProtKB-KW"/>
</dbReference>
<evidence type="ECO:0000313" key="13">
    <source>
        <dbReference type="EMBL" id="VCX10273.1"/>
    </source>
</evidence>
<comment type="pathway">
    <text evidence="2">Cofactor biosynthesis; 7,8-dihydroneopterin triphosphate biosynthesis; 7,8-dihydroneopterin triphosphate from GTP: step 1/1.</text>
</comment>
<dbReference type="Gene3D" id="3.30.1130.10">
    <property type="match status" value="1"/>
</dbReference>
<comment type="catalytic activity">
    <reaction evidence="1">
        <text>GTP + H2O = 7,8-dihydroneopterin 3'-triphosphate + formate + H(+)</text>
        <dbReference type="Rhea" id="RHEA:17473"/>
        <dbReference type="ChEBI" id="CHEBI:15377"/>
        <dbReference type="ChEBI" id="CHEBI:15378"/>
        <dbReference type="ChEBI" id="CHEBI:15740"/>
        <dbReference type="ChEBI" id="CHEBI:37565"/>
        <dbReference type="ChEBI" id="CHEBI:58462"/>
        <dbReference type="EC" id="3.5.4.16"/>
    </reaction>
</comment>
<evidence type="ECO:0000256" key="10">
    <source>
        <dbReference type="ARBA" id="ARBA00023134"/>
    </source>
</evidence>
<sequence length="42" mass="4765">MVIVKDIDMFSMCEHHLVPFVGKVHIGYLPNKQVLGLSKLAR</sequence>
<protein>
    <recommendedName>
        <fullName evidence="5">GTP cyclohydrolase 1</fullName>
        <ecNumber evidence="4">3.5.4.16</ecNumber>
    </recommendedName>
    <alternativeName>
        <fullName evidence="11">GTP cyclohydrolase I</fullName>
    </alternativeName>
</protein>
<reference evidence="13 14" key="1">
    <citation type="submission" date="2018-10" db="EMBL/GenBank/DDBJ databases">
        <authorList>
            <person name="Ekblom R."/>
            <person name="Jareborg N."/>
        </authorList>
    </citation>
    <scope>NUCLEOTIDE SEQUENCE [LARGE SCALE GENOMIC DNA]</scope>
    <source>
        <tissue evidence="13">Muscle</tissue>
    </source>
</reference>
<dbReference type="EMBL" id="CYRY02032987">
    <property type="protein sequence ID" value="VCX10273.1"/>
    <property type="molecule type" value="Genomic_DNA"/>
</dbReference>
<keyword evidence="14" id="KW-1185">Reference proteome</keyword>
<proteinExistence type="inferred from homology"/>
<keyword evidence="6" id="KW-0479">Metal-binding</keyword>
<evidence type="ECO:0000256" key="4">
    <source>
        <dbReference type="ARBA" id="ARBA00012715"/>
    </source>
</evidence>
<dbReference type="InterPro" id="IPR043133">
    <property type="entry name" value="GTP-CH-I_C/QueF"/>
</dbReference>
<evidence type="ECO:0000256" key="11">
    <source>
        <dbReference type="ARBA" id="ARBA00030854"/>
    </source>
</evidence>
<dbReference type="EC" id="3.5.4.16" evidence="4"/>
<keyword evidence="7" id="KW-0547">Nucleotide-binding</keyword>
<dbReference type="InterPro" id="IPR001474">
    <property type="entry name" value="GTP_CycHdrlase_I"/>
</dbReference>